<evidence type="ECO:0000256" key="5">
    <source>
        <dbReference type="ARBA" id="ARBA00023104"/>
    </source>
</evidence>
<dbReference type="InterPro" id="IPR005563">
    <property type="entry name" value="A_protein"/>
</dbReference>
<dbReference type="KEGG" id="vg:14181237"/>
<accession>K7QLN7</accession>
<proteinExistence type="inferred from homology"/>
<evidence type="ECO:0000313" key="9">
    <source>
        <dbReference type="Proteomes" id="UP000010081"/>
    </source>
</evidence>
<keyword evidence="5" id="KW-1175">Viral attachment to host cell pilus</keyword>
<dbReference type="EMBL" id="JX625144">
    <property type="protein sequence ID" value="AFU61979.1"/>
    <property type="molecule type" value="Genomic_RNA"/>
</dbReference>
<reference evidence="8 9" key="1">
    <citation type="journal article" date="2012" name="BMC Microbiol.">
        <title>Diversity of pili-specific bacteriophages: genome sequence of IncM plasmid-dependent RNA phage M.</title>
        <authorList>
            <person name="Rumnieks J."/>
            <person name="Tars K."/>
        </authorList>
    </citation>
    <scope>NUCLEOTIDE SEQUENCE [LARGE SCALE GENOMIC DNA]</scope>
</reference>
<keyword evidence="6" id="KW-1160">Virus entry into host cell</keyword>
<dbReference type="RefSeq" id="YP_007111573.1">
    <property type="nucleotide sequence ID" value="NC_019707.1"/>
</dbReference>
<protein>
    <submittedName>
        <fullName evidence="8">Maturation protein</fullName>
    </submittedName>
</protein>
<dbReference type="Pfam" id="PF03863">
    <property type="entry name" value="Phage_mat-A"/>
    <property type="match status" value="1"/>
</dbReference>
<dbReference type="GO" id="GO:0044423">
    <property type="term" value="C:virion component"/>
    <property type="evidence" value="ECO:0007669"/>
    <property type="project" value="UniProtKB-KW"/>
</dbReference>
<organism evidence="8 9">
    <name type="scientific">Enterobacteria phage M</name>
    <name type="common">Escherichia levivirus M</name>
    <dbReference type="NCBI Taxonomy" id="1235640"/>
    <lineage>
        <taxon>Viruses</taxon>
        <taxon>Riboviria</taxon>
        <taxon>Orthornavirae</taxon>
        <taxon>Lenarviricota</taxon>
        <taxon>Leviviricetes</taxon>
        <taxon>Norzivirales</taxon>
        <taxon>Fiersviridae</taxon>
        <taxon>Empivirus</taxon>
        <taxon>Empivirus allolyticum</taxon>
    </lineage>
</organism>
<keyword evidence="3" id="KW-1161">Viral attachment to host cell</keyword>
<evidence type="ECO:0000256" key="7">
    <source>
        <dbReference type="ARBA" id="ARBA00035110"/>
    </source>
</evidence>
<evidence type="ECO:0000256" key="3">
    <source>
        <dbReference type="ARBA" id="ARBA00022804"/>
    </source>
</evidence>
<dbReference type="GeneID" id="14181237"/>
<dbReference type="GO" id="GO:0039666">
    <property type="term" value="P:virion attachment to host cell pilus"/>
    <property type="evidence" value="ECO:0007669"/>
    <property type="project" value="UniProtKB-KW"/>
</dbReference>
<evidence type="ECO:0000256" key="2">
    <source>
        <dbReference type="ARBA" id="ARBA00022581"/>
    </source>
</evidence>
<evidence type="ECO:0000256" key="1">
    <source>
        <dbReference type="ARBA" id="ARBA00004328"/>
    </source>
</evidence>
<evidence type="ECO:0000256" key="6">
    <source>
        <dbReference type="ARBA" id="ARBA00023296"/>
    </source>
</evidence>
<keyword evidence="4" id="KW-0946">Virion</keyword>
<dbReference type="Proteomes" id="UP000010081">
    <property type="component" value="Segment"/>
</dbReference>
<comment type="subcellular location">
    <subcellularLocation>
        <location evidence="1">Virion</location>
    </subcellularLocation>
</comment>
<sequence length="395" mass="43436">MYIDVTSPVSETWSGTCTVHRPADKGGPYQKTISGKVTTLSSSRATSSGKKGTVVIAGETIPWAYPRPYSRCITQRTPLGGSFELVVDGYPATLFGRIPSETMVTPGGSSVTIKRIPNVTDFSGLPTISRNERSRNYASFADSFNDGSELANAALEFGDNIALLANLATSVMYFYRGVRHGSISDLNRAFGGGKIRSVSKNASSRYLEYIYGIQPTLDDIHSTFEVLKNTPLSNLIARRKRMFTLDREFSDGGFRFSGKLHHQVGCHYWFDSPELHNMSSLGLINPALIAWNAVPYSFVLDWVLPIGSLLNSLTAYAGANFISGWDTLYLEGTCTCAPRYSSLSASWPTASSLITIKAMRRQALAGFPRPLPFVKNPLSTTHLVNFAAMWRQRYK</sequence>
<gene>
    <name evidence="8" type="primary">mat</name>
</gene>
<evidence type="ECO:0000313" key="8">
    <source>
        <dbReference type="EMBL" id="AFU61979.1"/>
    </source>
</evidence>
<organismHost>
    <name type="scientific">Escherichia coli</name>
    <dbReference type="NCBI Taxonomy" id="562"/>
</organismHost>
<keyword evidence="2" id="KW-0945">Host-virus interaction</keyword>
<name>K7QLN7_BPM</name>
<comment type="similarity">
    <text evidence="7">Belongs to the Leviviricetes maturation protein family.</text>
</comment>
<dbReference type="OrthoDB" id="19507at10239"/>
<evidence type="ECO:0000256" key="4">
    <source>
        <dbReference type="ARBA" id="ARBA00022844"/>
    </source>
</evidence>
<keyword evidence="9" id="KW-1185">Reference proteome</keyword>